<proteinExistence type="predicted"/>
<dbReference type="Proteomes" id="UP000736335">
    <property type="component" value="Unassembled WGS sequence"/>
</dbReference>
<evidence type="ECO:0000256" key="1">
    <source>
        <dbReference type="SAM" id="SignalP"/>
    </source>
</evidence>
<keyword evidence="1" id="KW-0732">Signal</keyword>
<sequence>MLRRLVFALPPLVVRAALVEKFPRLRKLCLPEPSATDMSHFLGLKEITELEILVNPKSVSDKRYDLEPIKAMAIQILQGSECHKDCACDHRCECTRTGDCYKCKPPKRFLRIKACPGACLVAPYSASNGGGTIPEEYRLEEIRVSPRRVVSRK</sequence>
<evidence type="ECO:0000313" key="3">
    <source>
        <dbReference type="Proteomes" id="UP000736335"/>
    </source>
</evidence>
<dbReference type="EMBL" id="WIUZ02000003">
    <property type="protein sequence ID" value="KAF9789809.1"/>
    <property type="molecule type" value="Genomic_DNA"/>
</dbReference>
<gene>
    <name evidence="2" type="ORF">BJ322DRAFT_1044315</name>
</gene>
<feature type="signal peptide" evidence="1">
    <location>
        <begin position="1"/>
        <end position="16"/>
    </location>
</feature>
<organism evidence="2 3">
    <name type="scientific">Thelephora terrestris</name>
    <dbReference type="NCBI Taxonomy" id="56493"/>
    <lineage>
        <taxon>Eukaryota</taxon>
        <taxon>Fungi</taxon>
        <taxon>Dikarya</taxon>
        <taxon>Basidiomycota</taxon>
        <taxon>Agaricomycotina</taxon>
        <taxon>Agaricomycetes</taxon>
        <taxon>Thelephorales</taxon>
        <taxon>Thelephoraceae</taxon>
        <taxon>Thelephora</taxon>
    </lineage>
</organism>
<name>A0A9P6LAS6_9AGAM</name>
<protein>
    <submittedName>
        <fullName evidence="2">Uncharacterized protein</fullName>
    </submittedName>
</protein>
<dbReference type="AlphaFoldDB" id="A0A9P6LAS6"/>
<evidence type="ECO:0000313" key="2">
    <source>
        <dbReference type="EMBL" id="KAF9789809.1"/>
    </source>
</evidence>
<reference evidence="2" key="2">
    <citation type="submission" date="2020-11" db="EMBL/GenBank/DDBJ databases">
        <authorList>
            <consortium name="DOE Joint Genome Institute"/>
            <person name="Kuo A."/>
            <person name="Miyauchi S."/>
            <person name="Kiss E."/>
            <person name="Drula E."/>
            <person name="Kohler A."/>
            <person name="Sanchez-Garcia M."/>
            <person name="Andreopoulos B."/>
            <person name="Barry K.W."/>
            <person name="Bonito G."/>
            <person name="Buee M."/>
            <person name="Carver A."/>
            <person name="Chen C."/>
            <person name="Cichocki N."/>
            <person name="Clum A."/>
            <person name="Culley D."/>
            <person name="Crous P.W."/>
            <person name="Fauchery L."/>
            <person name="Girlanda M."/>
            <person name="Hayes R."/>
            <person name="Keri Z."/>
            <person name="Labutti K."/>
            <person name="Lipzen A."/>
            <person name="Lombard V."/>
            <person name="Magnuson J."/>
            <person name="Maillard F."/>
            <person name="Morin E."/>
            <person name="Murat C."/>
            <person name="Nolan M."/>
            <person name="Ohm R."/>
            <person name="Pangilinan J."/>
            <person name="Pereira M."/>
            <person name="Perotto S."/>
            <person name="Peter M."/>
            <person name="Riley R."/>
            <person name="Sitrit Y."/>
            <person name="Stielow B."/>
            <person name="Szollosi G."/>
            <person name="Zifcakova L."/>
            <person name="Stursova M."/>
            <person name="Spatafora J.W."/>
            <person name="Tedersoo L."/>
            <person name="Vaario L.-M."/>
            <person name="Yamada A."/>
            <person name="Yan M."/>
            <person name="Wang P."/>
            <person name="Xu J."/>
            <person name="Bruns T."/>
            <person name="Baldrian P."/>
            <person name="Vilgalys R."/>
            <person name="Henrissat B."/>
            <person name="Grigoriev I.V."/>
            <person name="Hibbett D."/>
            <person name="Nagy L.G."/>
            <person name="Martin F.M."/>
        </authorList>
    </citation>
    <scope>NUCLEOTIDE SEQUENCE</scope>
    <source>
        <strain evidence="2">UH-Tt-Lm1</strain>
    </source>
</reference>
<accession>A0A9P6LAS6</accession>
<reference evidence="2" key="1">
    <citation type="journal article" date="2020" name="Nat. Commun.">
        <title>Large-scale genome sequencing of mycorrhizal fungi provides insights into the early evolution of symbiotic traits.</title>
        <authorList>
            <person name="Miyauchi S."/>
            <person name="Kiss E."/>
            <person name="Kuo A."/>
            <person name="Drula E."/>
            <person name="Kohler A."/>
            <person name="Sanchez-Garcia M."/>
            <person name="Morin E."/>
            <person name="Andreopoulos B."/>
            <person name="Barry K.W."/>
            <person name="Bonito G."/>
            <person name="Buee M."/>
            <person name="Carver A."/>
            <person name="Chen C."/>
            <person name="Cichocki N."/>
            <person name="Clum A."/>
            <person name="Culley D."/>
            <person name="Crous P.W."/>
            <person name="Fauchery L."/>
            <person name="Girlanda M."/>
            <person name="Hayes R.D."/>
            <person name="Keri Z."/>
            <person name="LaButti K."/>
            <person name="Lipzen A."/>
            <person name="Lombard V."/>
            <person name="Magnuson J."/>
            <person name="Maillard F."/>
            <person name="Murat C."/>
            <person name="Nolan M."/>
            <person name="Ohm R.A."/>
            <person name="Pangilinan J."/>
            <person name="Pereira M.F."/>
            <person name="Perotto S."/>
            <person name="Peter M."/>
            <person name="Pfister S."/>
            <person name="Riley R."/>
            <person name="Sitrit Y."/>
            <person name="Stielow J.B."/>
            <person name="Szollosi G."/>
            <person name="Zifcakova L."/>
            <person name="Stursova M."/>
            <person name="Spatafora J.W."/>
            <person name="Tedersoo L."/>
            <person name="Vaario L.M."/>
            <person name="Yamada A."/>
            <person name="Yan M."/>
            <person name="Wang P."/>
            <person name="Xu J."/>
            <person name="Bruns T."/>
            <person name="Baldrian P."/>
            <person name="Vilgalys R."/>
            <person name="Dunand C."/>
            <person name="Henrissat B."/>
            <person name="Grigoriev I.V."/>
            <person name="Hibbett D."/>
            <person name="Nagy L.G."/>
            <person name="Martin F.M."/>
        </authorList>
    </citation>
    <scope>NUCLEOTIDE SEQUENCE</scope>
    <source>
        <strain evidence="2">UH-Tt-Lm1</strain>
    </source>
</reference>
<feature type="chain" id="PRO_5040126041" evidence="1">
    <location>
        <begin position="17"/>
        <end position="153"/>
    </location>
</feature>
<keyword evidence="3" id="KW-1185">Reference proteome</keyword>
<comment type="caution">
    <text evidence="2">The sequence shown here is derived from an EMBL/GenBank/DDBJ whole genome shotgun (WGS) entry which is preliminary data.</text>
</comment>